<gene>
    <name evidence="2" type="ORF">PsYK624_125820</name>
</gene>
<accession>A0A9P3LIC1</accession>
<feature type="transmembrane region" description="Helical" evidence="1">
    <location>
        <begin position="483"/>
        <end position="507"/>
    </location>
</feature>
<feature type="transmembrane region" description="Helical" evidence="1">
    <location>
        <begin position="451"/>
        <end position="471"/>
    </location>
</feature>
<feature type="transmembrane region" description="Helical" evidence="1">
    <location>
        <begin position="63"/>
        <end position="88"/>
    </location>
</feature>
<feature type="transmembrane region" description="Helical" evidence="1">
    <location>
        <begin position="230"/>
        <end position="251"/>
    </location>
</feature>
<dbReference type="OrthoDB" id="2802791at2759"/>
<evidence type="ECO:0000256" key="1">
    <source>
        <dbReference type="SAM" id="Phobius"/>
    </source>
</evidence>
<organism evidence="2 3">
    <name type="scientific">Phanerochaete sordida</name>
    <dbReference type="NCBI Taxonomy" id="48140"/>
    <lineage>
        <taxon>Eukaryota</taxon>
        <taxon>Fungi</taxon>
        <taxon>Dikarya</taxon>
        <taxon>Basidiomycota</taxon>
        <taxon>Agaricomycotina</taxon>
        <taxon>Agaricomycetes</taxon>
        <taxon>Polyporales</taxon>
        <taxon>Phanerochaetaceae</taxon>
        <taxon>Phanerochaete</taxon>
    </lineage>
</organism>
<comment type="caution">
    <text evidence="2">The sequence shown here is derived from an EMBL/GenBank/DDBJ whole genome shotgun (WGS) entry which is preliminary data.</text>
</comment>
<protein>
    <submittedName>
        <fullName evidence="2">Uncharacterized protein</fullName>
    </submittedName>
</protein>
<dbReference type="AlphaFoldDB" id="A0A9P3LIC1"/>
<keyword evidence="1" id="KW-0812">Transmembrane</keyword>
<feature type="transmembrane region" description="Helical" evidence="1">
    <location>
        <begin position="28"/>
        <end position="51"/>
    </location>
</feature>
<dbReference type="PANTHER" id="PTHR35043">
    <property type="entry name" value="TRANSCRIPTION FACTOR DOMAIN-CONTAINING PROTEIN"/>
    <property type="match status" value="1"/>
</dbReference>
<sequence length="577" mass="64347">MSFSTSTGNSSTPDLESWHSDPSFRGTWGIIATCLSTLIICVWSAIHVDIAPHHRNRSFFDKVWWLIVGLLAPDWLLLVAFRQLYWAWDLSYNAKKYFLVQEPAGPSLSWLQRLKKRARLGARQVVPSSWSERREEERILLAETGYGAHTGMPSTANTSNVRQNVWTMTHSYYAAMGGLVLDASLTPVFGTEVRLVLSPTILHFLMERVPDIIPDFPIDRIQCWSRSDGLAKLLLVVQLLYFTISCAARLAQNLPLSLLEVWTLAHALGAILVYIAWWRKPLDIAEPTLLAGDRARELAAYFQVVGIPLWPRAAGVDNHYGTPEANYLQITPCRTMDDCAFLYKGQNSVTLYPGQTVQVEGYAFTLGARIPDVINSIIFGGARPPWYARERNPDGSVVLGTGDLVRWQLAARAATRLGGLWQPPNAIIYTQSGGLETFDVVPASGSSFSPALGTIVVPIMTVYALPHFLGWNAAFPTPLERTLWRFASVMIAVLPTVFYVCFVFKLIGRRTKPFAYTIAGMLLRVVLIATGALFWTAIILYILANGYLLVDSLKQLSHLPDDAFLLPDLSVYLPHFT</sequence>
<keyword evidence="3" id="KW-1185">Reference proteome</keyword>
<feature type="transmembrane region" description="Helical" evidence="1">
    <location>
        <begin position="514"/>
        <end position="544"/>
    </location>
</feature>
<dbReference type="Proteomes" id="UP000703269">
    <property type="component" value="Unassembled WGS sequence"/>
</dbReference>
<dbReference type="EMBL" id="BPQB01000059">
    <property type="protein sequence ID" value="GJE96386.1"/>
    <property type="molecule type" value="Genomic_DNA"/>
</dbReference>
<dbReference type="PANTHER" id="PTHR35043:SF7">
    <property type="entry name" value="TRANSCRIPTION FACTOR DOMAIN-CONTAINING PROTEIN"/>
    <property type="match status" value="1"/>
</dbReference>
<proteinExistence type="predicted"/>
<evidence type="ECO:0000313" key="3">
    <source>
        <dbReference type="Proteomes" id="UP000703269"/>
    </source>
</evidence>
<reference evidence="2 3" key="1">
    <citation type="submission" date="2021-08" db="EMBL/GenBank/DDBJ databases">
        <title>Draft Genome Sequence of Phanerochaete sordida strain YK-624.</title>
        <authorList>
            <person name="Mori T."/>
            <person name="Dohra H."/>
            <person name="Suzuki T."/>
            <person name="Kawagishi H."/>
            <person name="Hirai H."/>
        </authorList>
    </citation>
    <scope>NUCLEOTIDE SEQUENCE [LARGE SCALE GENOMIC DNA]</scope>
    <source>
        <strain evidence="2 3">YK-624</strain>
    </source>
</reference>
<name>A0A9P3LIC1_9APHY</name>
<evidence type="ECO:0000313" key="2">
    <source>
        <dbReference type="EMBL" id="GJE96386.1"/>
    </source>
</evidence>
<keyword evidence="1" id="KW-1133">Transmembrane helix</keyword>
<keyword evidence="1" id="KW-0472">Membrane</keyword>
<feature type="transmembrane region" description="Helical" evidence="1">
    <location>
        <begin position="257"/>
        <end position="277"/>
    </location>
</feature>